<sequence length="382" mass="41841">MSIDETARETRIDSAGASETHSRQETVREARIDYLPRDPVELSRPIGLIGAGNISGMHLAAYRDAGYNVVCICDNSIDRARGRRDEFFPSANITDDVDDLLARPDVQVVDIATHVDVRPALIERAIRAHKHVLSQKPFVKDLGVGARLINTARRAGVRLAVNQNGRWAPHFAIMLAAARDGRIGTVTSADFAVYWPHDKIVADMPAFANMRDLVLYDFGIHWFDLISRLFADRGQAHSVYAAVNSRPGQVIPVPTEAQIIITWENATATLVLRAASHRLESGSYRVEGTDGVVVHTGLSLGGNDVRIVTDDSDLVIPLQGDWWQNGMHGTMAELLSAIEEGREPSNDARHSLPGLALCFAAMESSRRGVPVDPRTVVVPPED</sequence>
<feature type="domain" description="GFO/IDH/MocA-like oxidoreductase" evidence="6">
    <location>
        <begin position="176"/>
        <end position="293"/>
    </location>
</feature>
<feature type="region of interest" description="Disordered" evidence="4">
    <location>
        <begin position="1"/>
        <end position="26"/>
    </location>
</feature>
<keyword evidence="3" id="KW-0520">NAD</keyword>
<dbReference type="Gene3D" id="3.30.360.10">
    <property type="entry name" value="Dihydrodipicolinate Reductase, domain 2"/>
    <property type="match status" value="1"/>
</dbReference>
<dbReference type="Pfam" id="PF22725">
    <property type="entry name" value="GFO_IDH_MocA_C3"/>
    <property type="match status" value="1"/>
</dbReference>
<dbReference type="SUPFAM" id="SSF51735">
    <property type="entry name" value="NAD(P)-binding Rossmann-fold domains"/>
    <property type="match status" value="1"/>
</dbReference>
<dbReference type="SUPFAM" id="SSF55347">
    <property type="entry name" value="Glyceraldehyde-3-phosphate dehydrogenase-like, C-terminal domain"/>
    <property type="match status" value="1"/>
</dbReference>
<feature type="compositionally biased region" description="Basic and acidic residues" evidence="4">
    <location>
        <begin position="1"/>
        <end position="12"/>
    </location>
</feature>
<comment type="caution">
    <text evidence="7">The sequence shown here is derived from an EMBL/GenBank/DDBJ whole genome shotgun (WGS) entry which is preliminary data.</text>
</comment>
<evidence type="ECO:0008006" key="9">
    <source>
        <dbReference type="Google" id="ProtNLM"/>
    </source>
</evidence>
<evidence type="ECO:0000313" key="8">
    <source>
        <dbReference type="Proteomes" id="UP000219994"/>
    </source>
</evidence>
<evidence type="ECO:0000259" key="5">
    <source>
        <dbReference type="Pfam" id="PF01408"/>
    </source>
</evidence>
<dbReference type="Pfam" id="PF01408">
    <property type="entry name" value="GFO_IDH_MocA"/>
    <property type="match status" value="1"/>
</dbReference>
<name>A0A2A6FQ57_9MICO</name>
<dbReference type="InterPro" id="IPR055170">
    <property type="entry name" value="GFO_IDH_MocA-like_dom"/>
</dbReference>
<evidence type="ECO:0000256" key="3">
    <source>
        <dbReference type="ARBA" id="ARBA00023027"/>
    </source>
</evidence>
<dbReference type="PANTHER" id="PTHR43708">
    <property type="entry name" value="CONSERVED EXPRESSED OXIDOREDUCTASE (EUROFUNG)"/>
    <property type="match status" value="1"/>
</dbReference>
<comment type="similarity">
    <text evidence="1">Belongs to the Gfo/Idh/MocA family.</text>
</comment>
<reference evidence="8" key="1">
    <citation type="submission" date="2017-03" db="EMBL/GenBank/DDBJ databases">
        <authorList>
            <person name="Lund M.B."/>
        </authorList>
    </citation>
    <scope>NUCLEOTIDE SEQUENCE [LARGE SCALE GENOMIC DNA]</scope>
</reference>
<protein>
    <recommendedName>
        <fullName evidence="9">Dehydrogenase</fullName>
    </recommendedName>
</protein>
<dbReference type="Gene3D" id="3.40.50.720">
    <property type="entry name" value="NAD(P)-binding Rossmann-like Domain"/>
    <property type="match status" value="1"/>
</dbReference>
<evidence type="ECO:0000256" key="1">
    <source>
        <dbReference type="ARBA" id="ARBA00010928"/>
    </source>
</evidence>
<dbReference type="PANTHER" id="PTHR43708:SF5">
    <property type="entry name" value="CONSERVED EXPRESSED OXIDOREDUCTASE (EUROFUNG)-RELATED"/>
    <property type="match status" value="1"/>
</dbReference>
<dbReference type="InterPro" id="IPR000683">
    <property type="entry name" value="Gfo/Idh/MocA-like_OxRdtase_N"/>
</dbReference>
<proteinExistence type="inferred from homology"/>
<dbReference type="GO" id="GO:0016491">
    <property type="term" value="F:oxidoreductase activity"/>
    <property type="evidence" value="ECO:0007669"/>
    <property type="project" value="UniProtKB-KW"/>
</dbReference>
<evidence type="ECO:0000313" key="7">
    <source>
        <dbReference type="EMBL" id="PDQ34817.1"/>
    </source>
</evidence>
<feature type="domain" description="Gfo/Idh/MocA-like oxidoreductase N-terminal" evidence="5">
    <location>
        <begin position="46"/>
        <end position="162"/>
    </location>
</feature>
<evidence type="ECO:0000256" key="4">
    <source>
        <dbReference type="SAM" id="MobiDB-lite"/>
    </source>
</evidence>
<dbReference type="GO" id="GO:0000166">
    <property type="term" value="F:nucleotide binding"/>
    <property type="evidence" value="ECO:0007669"/>
    <property type="project" value="InterPro"/>
</dbReference>
<dbReference type="InterPro" id="IPR051317">
    <property type="entry name" value="Gfo/Idh/MocA_oxidoreduct"/>
</dbReference>
<dbReference type="EMBL" id="NAEP01000045">
    <property type="protein sequence ID" value="PDQ34817.1"/>
    <property type="molecule type" value="Genomic_DNA"/>
</dbReference>
<gene>
    <name evidence="7" type="ORF">B5766_09510</name>
</gene>
<keyword evidence="2" id="KW-0560">Oxidoreductase</keyword>
<evidence type="ECO:0000259" key="6">
    <source>
        <dbReference type="Pfam" id="PF22725"/>
    </source>
</evidence>
<organism evidence="7 8">
    <name type="scientific">Candidatus Lumbricidiphila eiseniae</name>
    <dbReference type="NCBI Taxonomy" id="1969409"/>
    <lineage>
        <taxon>Bacteria</taxon>
        <taxon>Bacillati</taxon>
        <taxon>Actinomycetota</taxon>
        <taxon>Actinomycetes</taxon>
        <taxon>Micrococcales</taxon>
        <taxon>Microbacteriaceae</taxon>
        <taxon>Candidatus Lumbricidiphila</taxon>
    </lineage>
</organism>
<dbReference type="Proteomes" id="UP000219994">
    <property type="component" value="Unassembled WGS sequence"/>
</dbReference>
<evidence type="ECO:0000256" key="2">
    <source>
        <dbReference type="ARBA" id="ARBA00023002"/>
    </source>
</evidence>
<dbReference type="InterPro" id="IPR036291">
    <property type="entry name" value="NAD(P)-bd_dom_sf"/>
</dbReference>
<dbReference type="AlphaFoldDB" id="A0A2A6FQ57"/>
<accession>A0A2A6FQ57</accession>